<reference evidence="3" key="1">
    <citation type="submission" date="2009-02" db="EMBL/GenBank/DDBJ databases">
        <title>Full length sequence-verified cDNA sequences from Sitka spruce (Picea sitchensis).</title>
        <authorList>
            <person name="Reid K.E."/>
            <person name="Liao N."/>
            <person name="Ralph S."/>
            <person name="Kolosova N."/>
            <person name="Oddy C."/>
            <person name="Moore R."/>
            <person name="Mayo M."/>
            <person name="Wagner S."/>
            <person name="King J."/>
            <person name="Yanchuk A."/>
            <person name="Holt R."/>
            <person name="Jones S."/>
            <person name="Marra M."/>
            <person name="Ritland C.E."/>
            <person name="Ritland K."/>
            <person name="Bohlmann J."/>
        </authorList>
    </citation>
    <scope>NUCLEOTIDE SEQUENCE</scope>
    <source>
        <tissue evidence="3">Green portion of the leader tissue</tissue>
    </source>
</reference>
<dbReference type="InterPro" id="IPR001087">
    <property type="entry name" value="GDSL"/>
</dbReference>
<feature type="signal peptide" evidence="2">
    <location>
        <begin position="1"/>
        <end position="27"/>
    </location>
</feature>
<evidence type="ECO:0000313" key="3">
    <source>
        <dbReference type="EMBL" id="ACN40345.1"/>
    </source>
</evidence>
<evidence type="ECO:0000256" key="2">
    <source>
        <dbReference type="SAM" id="SignalP"/>
    </source>
</evidence>
<dbReference type="InterPro" id="IPR035669">
    <property type="entry name" value="SGNH_plant_lipase-like"/>
</dbReference>
<accession>C0PRA5</accession>
<dbReference type="GO" id="GO:0016788">
    <property type="term" value="F:hydrolase activity, acting on ester bonds"/>
    <property type="evidence" value="ECO:0007669"/>
    <property type="project" value="InterPro"/>
</dbReference>
<dbReference type="CDD" id="cd01837">
    <property type="entry name" value="SGNH_plant_lipase_like"/>
    <property type="match status" value="1"/>
</dbReference>
<dbReference type="Pfam" id="PF00657">
    <property type="entry name" value="Lipase_GDSL"/>
    <property type="match status" value="1"/>
</dbReference>
<dbReference type="InterPro" id="IPR050592">
    <property type="entry name" value="GDSL_lipolytic_enzyme"/>
</dbReference>
<dbReference type="PANTHER" id="PTHR45642">
    <property type="entry name" value="GDSL ESTERASE/LIPASE EXL3"/>
    <property type="match status" value="1"/>
</dbReference>
<evidence type="ECO:0000256" key="1">
    <source>
        <dbReference type="ARBA" id="ARBA00008668"/>
    </source>
</evidence>
<sequence>MEWRLKVCIVTYLNIFLALCEPKFTYANSKATKPLVTAVYIFGDSTVDPGNNNGLATIAKANFPPYGRDFMGRKPTGRFTNGKLVTDIISGLAGLPDIVPAYLDPEFRGSRILAGASFASAGSGYDDITPLSLNVLTLKQQLENFKLYREQLVKMLGAENSSEVISGALFLLSMGTNDFANNYYMNPTTRARYTVDEFRDHIFQTLSKFIQNIYKEGASLLRVIGLPPFGCLPSQIANHNLTGNTSACVDEFNDIAISFNQKLQSLLETLKPMLPGLKIAYIDIYGKLLDMMKNPSKYGFEEVRRGCCGTGWVETAALCNPTTTICPDPSKYLFWDSFHPTGKAYNILGNDIFSQCVPNHI</sequence>
<dbReference type="FunFam" id="3.40.50.1110:FF:000003">
    <property type="entry name" value="GDSL esterase/lipase APG"/>
    <property type="match status" value="1"/>
</dbReference>
<dbReference type="PANTHER" id="PTHR45642:SF95">
    <property type="entry name" value="GDSL-LIKE LIPASE_ACYLHYDROLASE FAMILY PROTEIN, EXPRESSED"/>
    <property type="match status" value="1"/>
</dbReference>
<organism evidence="3">
    <name type="scientific">Picea sitchensis</name>
    <name type="common">Sitka spruce</name>
    <name type="synonym">Pinus sitchensis</name>
    <dbReference type="NCBI Taxonomy" id="3332"/>
    <lineage>
        <taxon>Eukaryota</taxon>
        <taxon>Viridiplantae</taxon>
        <taxon>Streptophyta</taxon>
        <taxon>Embryophyta</taxon>
        <taxon>Tracheophyta</taxon>
        <taxon>Spermatophyta</taxon>
        <taxon>Pinopsida</taxon>
        <taxon>Pinidae</taxon>
        <taxon>Conifers I</taxon>
        <taxon>Pinales</taxon>
        <taxon>Pinaceae</taxon>
        <taxon>Picea</taxon>
    </lineage>
</organism>
<dbReference type="EMBL" id="BT070848">
    <property type="protein sequence ID" value="ACN40345.1"/>
    <property type="molecule type" value="mRNA"/>
</dbReference>
<keyword evidence="2" id="KW-0732">Signal</keyword>
<dbReference type="Gene3D" id="3.40.50.1110">
    <property type="entry name" value="SGNH hydrolase"/>
    <property type="match status" value="1"/>
</dbReference>
<dbReference type="InterPro" id="IPR036514">
    <property type="entry name" value="SGNH_hydro_sf"/>
</dbReference>
<dbReference type="AlphaFoldDB" id="C0PRA5"/>
<comment type="similarity">
    <text evidence="1">Belongs to the 'GDSL' lipolytic enzyme family.</text>
</comment>
<feature type="chain" id="PRO_5002901884" evidence="2">
    <location>
        <begin position="28"/>
        <end position="361"/>
    </location>
</feature>
<protein>
    <submittedName>
        <fullName evidence="3">Uncharacterized protein</fullName>
    </submittedName>
</protein>
<name>C0PRA5_PICSI</name>
<proteinExistence type="evidence at transcript level"/>
<dbReference type="SUPFAM" id="SSF52266">
    <property type="entry name" value="SGNH hydrolase"/>
    <property type="match status" value="1"/>
</dbReference>